<dbReference type="OrthoDB" id="8083615at2"/>
<evidence type="ECO:0008006" key="3">
    <source>
        <dbReference type="Google" id="ProtNLM"/>
    </source>
</evidence>
<dbReference type="RefSeq" id="WP_126701102.1">
    <property type="nucleotide sequence ID" value="NZ_RWKW01000062.1"/>
</dbReference>
<comment type="caution">
    <text evidence="1">The sequence shown here is derived from an EMBL/GenBank/DDBJ whole genome shotgun (WGS) entry which is preliminary data.</text>
</comment>
<reference evidence="1 2" key="1">
    <citation type="submission" date="2018-12" db="EMBL/GenBank/DDBJ databases">
        <title>Mesorhizobium carbonis sp. nov., isolated from coal mine water.</title>
        <authorList>
            <person name="Xin W."/>
            <person name="Xu Z."/>
            <person name="Xiang F."/>
            <person name="Zhang J."/>
            <person name="Xi L."/>
            <person name="Liu J."/>
        </authorList>
    </citation>
    <scope>NUCLEOTIDE SEQUENCE [LARGE SCALE GENOMIC DNA]</scope>
    <source>
        <strain evidence="1 2">B2.3</strain>
    </source>
</reference>
<keyword evidence="2" id="KW-1185">Reference proteome</keyword>
<protein>
    <recommendedName>
        <fullName evidence="3">DUF3828 domain-containing protein</fullName>
    </recommendedName>
</protein>
<evidence type="ECO:0000313" key="2">
    <source>
        <dbReference type="Proteomes" id="UP000278398"/>
    </source>
</evidence>
<dbReference type="AlphaFoldDB" id="A0A429YV36"/>
<gene>
    <name evidence="1" type="ORF">EJC49_16830</name>
</gene>
<proteinExistence type="predicted"/>
<dbReference type="Proteomes" id="UP000278398">
    <property type="component" value="Unassembled WGS sequence"/>
</dbReference>
<organism evidence="1 2">
    <name type="scientific">Aquibium carbonis</name>
    <dbReference type="NCBI Taxonomy" id="2495581"/>
    <lineage>
        <taxon>Bacteria</taxon>
        <taxon>Pseudomonadati</taxon>
        <taxon>Pseudomonadota</taxon>
        <taxon>Alphaproteobacteria</taxon>
        <taxon>Hyphomicrobiales</taxon>
        <taxon>Phyllobacteriaceae</taxon>
        <taxon>Aquibium</taxon>
    </lineage>
</organism>
<sequence length="170" mass="18011">MTRIPEYDDVIRSVCLTLAAGLALTGAAAAQDDIGTPYVQAFCVLSSAEDGMGRLYLSSPGLTEAIMKAVAENERLQATAPDEKPPLGDGIPWQSFPDAAPVCEAGATTADGDRLIAQVQYRFPDQPDGDWIDRLVLVKGADGAYTIDDVLYGEDGEESLRGVLAEAFAE</sequence>
<accession>A0A429YV36</accession>
<name>A0A429YV36_9HYPH</name>
<dbReference type="EMBL" id="RWKW01000062">
    <property type="protein sequence ID" value="RST85204.1"/>
    <property type="molecule type" value="Genomic_DNA"/>
</dbReference>
<evidence type="ECO:0000313" key="1">
    <source>
        <dbReference type="EMBL" id="RST85204.1"/>
    </source>
</evidence>